<dbReference type="PANTHER" id="PTHR42718">
    <property type="entry name" value="MAJOR FACILITATOR SUPERFAMILY MULTIDRUG TRANSPORTER MFSC"/>
    <property type="match status" value="1"/>
</dbReference>
<evidence type="ECO:0000256" key="4">
    <source>
        <dbReference type="ARBA" id="ARBA00022989"/>
    </source>
</evidence>
<keyword evidence="5 6" id="KW-0472">Membrane</keyword>
<gene>
    <name evidence="8" type="ORF">GCM10009768_24440</name>
</gene>
<reference evidence="8 9" key="1">
    <citation type="journal article" date="2019" name="Int. J. Syst. Evol. Microbiol.">
        <title>The Global Catalogue of Microorganisms (GCM) 10K type strain sequencing project: providing services to taxonomists for standard genome sequencing and annotation.</title>
        <authorList>
            <consortium name="The Broad Institute Genomics Platform"/>
            <consortium name="The Broad Institute Genome Sequencing Center for Infectious Disease"/>
            <person name="Wu L."/>
            <person name="Ma J."/>
        </authorList>
    </citation>
    <scope>NUCLEOTIDE SEQUENCE [LARGE SCALE GENOMIC DNA]</scope>
    <source>
        <strain evidence="8 9">JCM 14736</strain>
    </source>
</reference>
<feature type="transmembrane region" description="Helical" evidence="6">
    <location>
        <begin position="425"/>
        <end position="446"/>
    </location>
</feature>
<evidence type="ECO:0000313" key="9">
    <source>
        <dbReference type="Proteomes" id="UP001500851"/>
    </source>
</evidence>
<comment type="subcellular location">
    <subcellularLocation>
        <location evidence="1">Cell membrane</location>
        <topology evidence="1">Multi-pass membrane protein</topology>
    </subcellularLocation>
</comment>
<dbReference type="Proteomes" id="UP001500851">
    <property type="component" value="Unassembled WGS sequence"/>
</dbReference>
<dbReference type="CDD" id="cd06174">
    <property type="entry name" value="MFS"/>
    <property type="match status" value="1"/>
</dbReference>
<dbReference type="Pfam" id="PF07690">
    <property type="entry name" value="MFS_1"/>
    <property type="match status" value="1"/>
</dbReference>
<comment type="caution">
    <text evidence="8">The sequence shown here is derived from an EMBL/GenBank/DDBJ whole genome shotgun (WGS) entry which is preliminary data.</text>
</comment>
<dbReference type="InterPro" id="IPR020846">
    <property type="entry name" value="MFS_dom"/>
</dbReference>
<name>A0ABN2LP31_9MICO</name>
<feature type="domain" description="Major facilitator superfamily (MFS) profile" evidence="7">
    <location>
        <begin position="12"/>
        <end position="452"/>
    </location>
</feature>
<sequence>MTRARSLLPWAVWTVAALSYAVAIINRSSLAALGPAAQDHFGIDATTLSAFPVIQLIVYAGLQIPVGILLDRVGATTMILIGGVLMIVGQVTMATVPDVGLAILARVLVGAGDACSFISVMRMLPEWFPARQLPTVSQLTGLVGQAGQLVSVTPLALMVSGFGWASGFLAVAALGFLVTLLAALVLRDSPGTGTAFERMIGRTGGITRRSAAYRPQGSASSVEIAPPATGLIEMPHGRVRRGLGFWQRARRLLRLPGVRLAYWVHFTSPFASNTFILLWGTPFLVGGVGLSRGTAAGLLSLTILSSMAAGFLLGPLTSRFLERRVGIAASITVAIALVWIAVLLWPGTPPTWLLVLLMVVMPIGGPASMISFEVGRSHTPRSFSGFGTGLVNTAGFTATLLVILLIGLVLDVQGAGSPENYSLDAFRVAFAVQLPFWVLGLVFMGIEYRKTKRWMDEQGRRLR</sequence>
<evidence type="ECO:0000256" key="6">
    <source>
        <dbReference type="SAM" id="Phobius"/>
    </source>
</evidence>
<evidence type="ECO:0000256" key="5">
    <source>
        <dbReference type="ARBA" id="ARBA00023136"/>
    </source>
</evidence>
<dbReference type="PANTHER" id="PTHR42718:SF9">
    <property type="entry name" value="MAJOR FACILITATOR SUPERFAMILY MULTIDRUG TRANSPORTER MFSC"/>
    <property type="match status" value="1"/>
</dbReference>
<keyword evidence="2" id="KW-0813">Transport</keyword>
<dbReference type="Gene3D" id="1.20.1250.20">
    <property type="entry name" value="MFS general substrate transporter like domains"/>
    <property type="match status" value="2"/>
</dbReference>
<dbReference type="InterPro" id="IPR036259">
    <property type="entry name" value="MFS_trans_sf"/>
</dbReference>
<dbReference type="PROSITE" id="PS50850">
    <property type="entry name" value="MFS"/>
    <property type="match status" value="1"/>
</dbReference>
<accession>A0ABN2LP31</accession>
<proteinExistence type="predicted"/>
<feature type="transmembrane region" description="Helical" evidence="6">
    <location>
        <begin position="386"/>
        <end position="410"/>
    </location>
</feature>
<keyword evidence="3 6" id="KW-0812">Transmembrane</keyword>
<feature type="transmembrane region" description="Helical" evidence="6">
    <location>
        <begin position="260"/>
        <end position="281"/>
    </location>
</feature>
<evidence type="ECO:0000256" key="2">
    <source>
        <dbReference type="ARBA" id="ARBA00022448"/>
    </source>
</evidence>
<feature type="transmembrane region" description="Helical" evidence="6">
    <location>
        <begin position="351"/>
        <end position="374"/>
    </location>
</feature>
<feature type="transmembrane region" description="Helical" evidence="6">
    <location>
        <begin position="325"/>
        <end position="345"/>
    </location>
</feature>
<organism evidence="8 9">
    <name type="scientific">Leucobacter iarius</name>
    <dbReference type="NCBI Taxonomy" id="333963"/>
    <lineage>
        <taxon>Bacteria</taxon>
        <taxon>Bacillati</taxon>
        <taxon>Actinomycetota</taxon>
        <taxon>Actinomycetes</taxon>
        <taxon>Micrococcales</taxon>
        <taxon>Microbacteriaceae</taxon>
        <taxon>Leucobacter</taxon>
    </lineage>
</organism>
<evidence type="ECO:0000256" key="3">
    <source>
        <dbReference type="ARBA" id="ARBA00022692"/>
    </source>
</evidence>
<dbReference type="InterPro" id="IPR011701">
    <property type="entry name" value="MFS"/>
</dbReference>
<dbReference type="RefSeq" id="WP_344032604.1">
    <property type="nucleotide sequence ID" value="NZ_BAAAOB010000003.1"/>
</dbReference>
<keyword evidence="9" id="KW-1185">Reference proteome</keyword>
<feature type="transmembrane region" description="Helical" evidence="6">
    <location>
        <begin position="77"/>
        <end position="97"/>
    </location>
</feature>
<evidence type="ECO:0000259" key="7">
    <source>
        <dbReference type="PROSITE" id="PS50850"/>
    </source>
</evidence>
<evidence type="ECO:0000313" key="8">
    <source>
        <dbReference type="EMBL" id="GAA1794459.1"/>
    </source>
</evidence>
<evidence type="ECO:0000256" key="1">
    <source>
        <dbReference type="ARBA" id="ARBA00004651"/>
    </source>
</evidence>
<feature type="transmembrane region" description="Helical" evidence="6">
    <location>
        <begin position="293"/>
        <end position="313"/>
    </location>
</feature>
<keyword evidence="4 6" id="KW-1133">Transmembrane helix</keyword>
<dbReference type="SUPFAM" id="SSF103473">
    <property type="entry name" value="MFS general substrate transporter"/>
    <property type="match status" value="1"/>
</dbReference>
<feature type="transmembrane region" description="Helical" evidence="6">
    <location>
        <begin position="47"/>
        <end position="70"/>
    </location>
</feature>
<protein>
    <submittedName>
        <fullName evidence="8">MFS transporter</fullName>
    </submittedName>
</protein>
<dbReference type="EMBL" id="BAAAOB010000003">
    <property type="protein sequence ID" value="GAA1794459.1"/>
    <property type="molecule type" value="Genomic_DNA"/>
</dbReference>
<feature type="transmembrane region" description="Helical" evidence="6">
    <location>
        <begin position="163"/>
        <end position="186"/>
    </location>
</feature>